<name>A0A1F8CUW9_9BACT</name>
<feature type="transmembrane region" description="Helical" evidence="1">
    <location>
        <begin position="13"/>
        <end position="34"/>
    </location>
</feature>
<sequence length="279" mass="32983">MLNKLKKKNLNEYLHLGFFAFAVIHFFLFIYRFIFETILNYKYPSIFLAFYLFVYVLLPYLSGYGIGKKRTWGYPIGLFTSLLLFWIEIQFLNNLLNMPFLPQFFLCLNVTLSGIAILIISAYSLINNLNFIYNLKNSKFTTNTFIALWYLVSTIVEIIVLVFSNDLIKQYTQHIRNNEEIRLVVLMIWAIMIVIVFIKLFIIRGILENKKWAWVIVVVSSLLPFLLIIRNSKSFFSLGILYFLWRLIYYVMDGLILYLSFPKVLSFLKKEHNTPTQAA</sequence>
<feature type="transmembrane region" description="Helical" evidence="1">
    <location>
        <begin position="104"/>
        <end position="126"/>
    </location>
</feature>
<comment type="caution">
    <text evidence="2">The sequence shown here is derived from an EMBL/GenBank/DDBJ whole genome shotgun (WGS) entry which is preliminary data.</text>
</comment>
<protein>
    <submittedName>
        <fullName evidence="2">Uncharacterized protein</fullName>
    </submittedName>
</protein>
<proteinExistence type="predicted"/>
<keyword evidence="1" id="KW-0472">Membrane</keyword>
<dbReference type="Proteomes" id="UP000178999">
    <property type="component" value="Unassembled WGS sequence"/>
</dbReference>
<dbReference type="EMBL" id="MGHY01000004">
    <property type="protein sequence ID" value="OGM80120.1"/>
    <property type="molecule type" value="Genomic_DNA"/>
</dbReference>
<evidence type="ECO:0000313" key="3">
    <source>
        <dbReference type="Proteomes" id="UP000178999"/>
    </source>
</evidence>
<feature type="transmembrane region" description="Helical" evidence="1">
    <location>
        <begin position="46"/>
        <end position="66"/>
    </location>
</feature>
<keyword evidence="1" id="KW-0812">Transmembrane</keyword>
<feature type="transmembrane region" description="Helical" evidence="1">
    <location>
        <begin position="212"/>
        <end position="229"/>
    </location>
</feature>
<gene>
    <name evidence="2" type="ORF">A2382_01605</name>
</gene>
<dbReference type="STRING" id="1802538.A2382_01605"/>
<evidence type="ECO:0000313" key="2">
    <source>
        <dbReference type="EMBL" id="OGM80120.1"/>
    </source>
</evidence>
<reference evidence="2 3" key="1">
    <citation type="journal article" date="2016" name="Nat. Commun.">
        <title>Thousands of microbial genomes shed light on interconnected biogeochemical processes in an aquifer system.</title>
        <authorList>
            <person name="Anantharaman K."/>
            <person name="Brown C.T."/>
            <person name="Hug L.A."/>
            <person name="Sharon I."/>
            <person name="Castelle C.J."/>
            <person name="Probst A.J."/>
            <person name="Thomas B.C."/>
            <person name="Singh A."/>
            <person name="Wilkins M.J."/>
            <person name="Karaoz U."/>
            <person name="Brodie E.L."/>
            <person name="Williams K.H."/>
            <person name="Hubbard S.S."/>
            <person name="Banfield J.F."/>
        </authorList>
    </citation>
    <scope>NUCLEOTIDE SEQUENCE [LARGE SCALE GENOMIC DNA]</scope>
</reference>
<dbReference type="AlphaFoldDB" id="A0A1F8CUW9"/>
<accession>A0A1F8CUW9</accession>
<organism evidence="2 3">
    <name type="scientific">Candidatus Woesebacteria bacterium RIFOXYB1_FULL_38_16</name>
    <dbReference type="NCBI Taxonomy" id="1802538"/>
    <lineage>
        <taxon>Bacteria</taxon>
        <taxon>Candidatus Woeseibacteriota</taxon>
    </lineage>
</organism>
<feature type="transmembrane region" description="Helical" evidence="1">
    <location>
        <begin position="146"/>
        <end position="163"/>
    </location>
</feature>
<feature type="transmembrane region" description="Helical" evidence="1">
    <location>
        <begin position="183"/>
        <end position="206"/>
    </location>
</feature>
<feature type="transmembrane region" description="Helical" evidence="1">
    <location>
        <begin position="72"/>
        <end position="92"/>
    </location>
</feature>
<evidence type="ECO:0000256" key="1">
    <source>
        <dbReference type="SAM" id="Phobius"/>
    </source>
</evidence>
<keyword evidence="1" id="KW-1133">Transmembrane helix</keyword>
<feature type="transmembrane region" description="Helical" evidence="1">
    <location>
        <begin position="241"/>
        <end position="261"/>
    </location>
</feature>